<proteinExistence type="predicted"/>
<dbReference type="EMBL" id="FCOL02000061">
    <property type="protein sequence ID" value="SAL81271.1"/>
    <property type="molecule type" value="Genomic_DNA"/>
</dbReference>
<keyword evidence="2" id="KW-1185">Reference proteome</keyword>
<protein>
    <submittedName>
        <fullName evidence="1">Uncharacterized protein</fullName>
    </submittedName>
</protein>
<organism evidence="1 2">
    <name type="scientific">Caballeronia terrestris</name>
    <dbReference type="NCBI Taxonomy" id="1226301"/>
    <lineage>
        <taxon>Bacteria</taxon>
        <taxon>Pseudomonadati</taxon>
        <taxon>Pseudomonadota</taxon>
        <taxon>Betaproteobacteria</taxon>
        <taxon>Burkholderiales</taxon>
        <taxon>Burkholderiaceae</taxon>
        <taxon>Caballeronia</taxon>
    </lineage>
</organism>
<reference evidence="1" key="1">
    <citation type="submission" date="2016-01" db="EMBL/GenBank/DDBJ databases">
        <authorList>
            <person name="Peeters C."/>
        </authorList>
    </citation>
    <scope>NUCLEOTIDE SEQUENCE [LARGE SCALE GENOMIC DNA]</scope>
    <source>
        <strain evidence="1">LMG 22937</strain>
    </source>
</reference>
<evidence type="ECO:0000313" key="2">
    <source>
        <dbReference type="Proteomes" id="UP000054925"/>
    </source>
</evidence>
<evidence type="ECO:0000313" key="1">
    <source>
        <dbReference type="EMBL" id="SAL81271.1"/>
    </source>
</evidence>
<accession>A0A158KLI7</accession>
<gene>
    <name evidence="1" type="ORF">AWB67_05799</name>
</gene>
<comment type="caution">
    <text evidence="1">The sequence shown here is derived from an EMBL/GenBank/DDBJ whole genome shotgun (WGS) entry which is preliminary data.</text>
</comment>
<sequence>MDFTRIRLGGLLPVNIQAARLVASLPRAPSQPS</sequence>
<name>A0A158KLI7_9BURK</name>
<dbReference type="Proteomes" id="UP000054925">
    <property type="component" value="Unassembled WGS sequence"/>
</dbReference>
<dbReference type="AlphaFoldDB" id="A0A158KLI7"/>